<evidence type="ECO:0000256" key="1">
    <source>
        <dbReference type="SAM" id="MobiDB-lite"/>
    </source>
</evidence>
<dbReference type="EMBL" id="JAUHHV010000008">
    <property type="protein sequence ID" value="KAK1416541.1"/>
    <property type="molecule type" value="Genomic_DNA"/>
</dbReference>
<feature type="compositionally biased region" description="Low complexity" evidence="1">
    <location>
        <begin position="59"/>
        <end position="107"/>
    </location>
</feature>
<organism evidence="2 3">
    <name type="scientific">Tagetes erecta</name>
    <name type="common">African marigold</name>
    <dbReference type="NCBI Taxonomy" id="13708"/>
    <lineage>
        <taxon>Eukaryota</taxon>
        <taxon>Viridiplantae</taxon>
        <taxon>Streptophyta</taxon>
        <taxon>Embryophyta</taxon>
        <taxon>Tracheophyta</taxon>
        <taxon>Spermatophyta</taxon>
        <taxon>Magnoliopsida</taxon>
        <taxon>eudicotyledons</taxon>
        <taxon>Gunneridae</taxon>
        <taxon>Pentapetalae</taxon>
        <taxon>asterids</taxon>
        <taxon>campanulids</taxon>
        <taxon>Asterales</taxon>
        <taxon>Asteraceae</taxon>
        <taxon>Asteroideae</taxon>
        <taxon>Heliantheae alliance</taxon>
        <taxon>Tageteae</taxon>
        <taxon>Tagetes</taxon>
    </lineage>
</organism>
<evidence type="ECO:0000313" key="2">
    <source>
        <dbReference type="EMBL" id="KAK1416541.1"/>
    </source>
</evidence>
<dbReference type="Pfam" id="PF04759">
    <property type="entry name" value="DUF617"/>
    <property type="match status" value="1"/>
</dbReference>
<comment type="caution">
    <text evidence="2">The sequence shown here is derived from an EMBL/GenBank/DDBJ whole genome shotgun (WGS) entry which is preliminary data.</text>
</comment>
<name>A0AAD8K7U2_TARER</name>
<proteinExistence type="predicted"/>
<reference evidence="2" key="1">
    <citation type="journal article" date="2023" name="bioRxiv">
        <title>Improved chromosome-level genome assembly for marigold (Tagetes erecta).</title>
        <authorList>
            <person name="Jiang F."/>
            <person name="Yuan L."/>
            <person name="Wang S."/>
            <person name="Wang H."/>
            <person name="Xu D."/>
            <person name="Wang A."/>
            <person name="Fan W."/>
        </authorList>
    </citation>
    <scope>NUCLEOTIDE SEQUENCE</scope>
    <source>
        <strain evidence="2">WSJ</strain>
        <tissue evidence="2">Leaf</tissue>
    </source>
</reference>
<feature type="region of interest" description="Disordered" evidence="1">
    <location>
        <begin position="128"/>
        <end position="151"/>
    </location>
</feature>
<dbReference type="AlphaFoldDB" id="A0AAD8K7U2"/>
<dbReference type="PANTHER" id="PTHR31276:SF15">
    <property type="entry name" value="PROTEIN MIZU-KUSSEI 1"/>
    <property type="match status" value="1"/>
</dbReference>
<keyword evidence="3" id="KW-1185">Reference proteome</keyword>
<dbReference type="GO" id="GO:0010274">
    <property type="term" value="P:hydrotropism"/>
    <property type="evidence" value="ECO:0007669"/>
    <property type="project" value="InterPro"/>
</dbReference>
<dbReference type="Proteomes" id="UP001229421">
    <property type="component" value="Unassembled WGS sequence"/>
</dbReference>
<feature type="compositionally biased region" description="Basic residues" evidence="1">
    <location>
        <begin position="130"/>
        <end position="139"/>
    </location>
</feature>
<dbReference type="PANTHER" id="PTHR31276">
    <property type="match status" value="1"/>
</dbReference>
<dbReference type="InterPro" id="IPR006460">
    <property type="entry name" value="MIZ1-like_pln"/>
</dbReference>
<dbReference type="NCBIfam" id="TIGR01570">
    <property type="entry name" value="A_thal_3588"/>
    <property type="match status" value="1"/>
</dbReference>
<gene>
    <name evidence="2" type="ORF">QVD17_32332</name>
</gene>
<accession>A0AAD8K7U2</accession>
<protein>
    <submittedName>
        <fullName evidence="2">Uncharacterized protein</fullName>
    </submittedName>
</protein>
<feature type="region of interest" description="Disordered" evidence="1">
    <location>
        <begin position="56"/>
        <end position="108"/>
    </location>
</feature>
<evidence type="ECO:0000313" key="3">
    <source>
        <dbReference type="Proteomes" id="UP001229421"/>
    </source>
</evidence>
<sequence length="317" mass="34454">MRTMIDLGRDRGPIGMHMITTATTVDCGSREVGLRRSLRSLLDCIVPACCGAGFEHEPPTNSYSQDSSSTSSSFSSETDSPPPSSSSSSFTSTFTNNRSLSSSSSTTVKGTFFGQKNGRVSLCLQDDNHHHHHHRRTPSRKTTTASSSPSFSHPLLLLEFTVPTSYLAKEMQHNLLRIALVELEQPRVNVGRTIPTTTATTTTTTTGTIFEVPVWSVYCNGRKVGYATRKKMTSVDSGTLSRMQSVSAGAGVLPTENDGFNDHGMMYLRASFRRIVGSANSESFHMINPEHDGRSGDCNSYCSGQELSIFLLRSSSS</sequence>